<keyword evidence="6" id="KW-0378">Hydrolase</keyword>
<dbReference type="Pfam" id="PF01926">
    <property type="entry name" value="MMR_HSR1"/>
    <property type="match status" value="1"/>
</dbReference>
<dbReference type="RefSeq" id="WP_158363902.1">
    <property type="nucleotide sequence ID" value="NZ_CP034900.1"/>
</dbReference>
<dbReference type="GO" id="GO:0030488">
    <property type="term" value="P:tRNA methylation"/>
    <property type="evidence" value="ECO:0007669"/>
    <property type="project" value="TreeGrafter"/>
</dbReference>
<feature type="binding site" evidence="6">
    <location>
        <position position="80"/>
    </location>
    <ligand>
        <name>(6S)-5-formyl-5,6,7,8-tetrahydrofolate</name>
        <dbReference type="ChEBI" id="CHEBI:57457"/>
    </ligand>
</feature>
<evidence type="ECO:0000256" key="6">
    <source>
        <dbReference type="HAMAP-Rule" id="MF_00379"/>
    </source>
</evidence>
<dbReference type="Gene3D" id="3.40.50.300">
    <property type="entry name" value="P-loop containing nucleotide triphosphate hydrolases"/>
    <property type="match status" value="1"/>
</dbReference>
<dbReference type="Gene3D" id="1.20.120.430">
    <property type="entry name" value="tRNA modification GTPase MnmE domain 2"/>
    <property type="match status" value="1"/>
</dbReference>
<dbReference type="PROSITE" id="PS51709">
    <property type="entry name" value="G_TRME"/>
    <property type="match status" value="1"/>
</dbReference>
<keyword evidence="2 6" id="KW-0819">tRNA processing</keyword>
<feature type="binding site" evidence="6">
    <location>
        <position position="23"/>
    </location>
    <ligand>
        <name>(6S)-5-formyl-5,6,7,8-tetrahydrofolate</name>
        <dbReference type="ChEBI" id="CHEBI:57457"/>
    </ligand>
</feature>
<organism evidence="9 10">
    <name type="scientific">Buchnera aphidicola</name>
    <name type="common">Artemisaphis artemisicola</name>
    <dbReference type="NCBI Taxonomy" id="1241836"/>
    <lineage>
        <taxon>Bacteria</taxon>
        <taxon>Pseudomonadati</taxon>
        <taxon>Pseudomonadota</taxon>
        <taxon>Gammaproteobacteria</taxon>
        <taxon>Enterobacterales</taxon>
        <taxon>Erwiniaceae</taxon>
        <taxon>Buchnera</taxon>
    </lineage>
</organism>
<feature type="binding site" evidence="6">
    <location>
        <begin position="270"/>
        <end position="273"/>
    </location>
    <ligand>
        <name>GTP</name>
        <dbReference type="ChEBI" id="CHEBI:37565"/>
    </ligand>
</feature>
<dbReference type="GO" id="GO:0003924">
    <property type="term" value="F:GTPase activity"/>
    <property type="evidence" value="ECO:0007669"/>
    <property type="project" value="UniProtKB-UniRule"/>
</dbReference>
<comment type="function">
    <text evidence="6">Exhibits a very high intrinsic GTPase hydrolysis rate. Involved in the addition of a carboxymethylaminomethyl (cmnm) group at the wobble position (U34) of certain tRNAs, forming tRNA-cmnm(5)s(2)U34.</text>
</comment>
<dbReference type="NCBIfam" id="TIGR00231">
    <property type="entry name" value="small_GTP"/>
    <property type="match status" value="1"/>
</dbReference>
<dbReference type="InterPro" id="IPR018948">
    <property type="entry name" value="GTP-bd_TrmE_N"/>
</dbReference>
<feature type="binding site" evidence="6">
    <location>
        <position position="453"/>
    </location>
    <ligand>
        <name>(6S)-5-formyl-5,6,7,8-tetrahydrofolate</name>
        <dbReference type="ChEBI" id="CHEBI:57457"/>
    </ligand>
</feature>
<dbReference type="CDD" id="cd04164">
    <property type="entry name" value="trmE"/>
    <property type="match status" value="1"/>
</dbReference>
<dbReference type="NCBIfam" id="NF003661">
    <property type="entry name" value="PRK05291.1-3"/>
    <property type="match status" value="1"/>
</dbReference>
<evidence type="ECO:0000313" key="10">
    <source>
        <dbReference type="Proteomes" id="UP000298654"/>
    </source>
</evidence>
<feature type="binding site" evidence="6">
    <location>
        <position position="251"/>
    </location>
    <ligand>
        <name>Mg(2+)</name>
        <dbReference type="ChEBI" id="CHEBI:18420"/>
    </ligand>
</feature>
<dbReference type="PANTHER" id="PTHR42714">
    <property type="entry name" value="TRNA MODIFICATION GTPASE GTPBP3"/>
    <property type="match status" value="1"/>
</dbReference>
<feature type="binding site" evidence="6">
    <location>
        <begin position="358"/>
        <end position="360"/>
    </location>
    <ligand>
        <name>GTP</name>
        <dbReference type="ChEBI" id="CHEBI:37565"/>
    </ligand>
</feature>
<comment type="subcellular location">
    <subcellularLocation>
        <location evidence="6">Cytoplasm</location>
    </subcellularLocation>
</comment>
<feature type="binding site" evidence="6">
    <location>
        <position position="250"/>
    </location>
    <ligand>
        <name>K(+)</name>
        <dbReference type="ChEBI" id="CHEBI:29103"/>
    </ligand>
</feature>
<dbReference type="InterPro" id="IPR027368">
    <property type="entry name" value="MnmE_dom2"/>
</dbReference>
<dbReference type="OrthoDB" id="9805918at2"/>
<keyword evidence="5 6" id="KW-0342">GTP-binding</keyword>
<keyword evidence="4 6" id="KW-0630">Potassium</keyword>
<dbReference type="InterPro" id="IPR031168">
    <property type="entry name" value="G_TrmE"/>
</dbReference>
<dbReference type="Gene3D" id="3.30.1360.120">
    <property type="entry name" value="Probable tRNA modification gtpase trme, domain 1"/>
    <property type="match status" value="1"/>
</dbReference>
<dbReference type="InterPro" id="IPR027266">
    <property type="entry name" value="TrmE/GcvT-like"/>
</dbReference>
<keyword evidence="3 6" id="KW-0547">Nucleotide-binding</keyword>
<reference evidence="9 10" key="1">
    <citation type="submission" date="2018-12" db="EMBL/GenBank/DDBJ databases">
        <authorList>
            <person name="Chong R.A."/>
        </authorList>
    </citation>
    <scope>NUCLEOTIDE SEQUENCE [LARGE SCALE GENOMIC DNA]</scope>
    <source>
        <strain evidence="9 10">Aar</strain>
    </source>
</reference>
<dbReference type="GO" id="GO:0046872">
    <property type="term" value="F:metal ion binding"/>
    <property type="evidence" value="ECO:0007669"/>
    <property type="project" value="UniProtKB-KW"/>
</dbReference>
<dbReference type="EMBL" id="CP034900">
    <property type="protein sequence ID" value="QCI15723.1"/>
    <property type="molecule type" value="Genomic_DNA"/>
</dbReference>
<dbReference type="Pfam" id="PF10396">
    <property type="entry name" value="TrmE_N"/>
    <property type="match status" value="1"/>
</dbReference>
<dbReference type="CDD" id="cd14858">
    <property type="entry name" value="TrmE_N"/>
    <property type="match status" value="1"/>
</dbReference>
<feature type="binding site" evidence="6">
    <location>
        <position position="226"/>
    </location>
    <ligand>
        <name>K(+)</name>
        <dbReference type="ChEBI" id="CHEBI:29103"/>
    </ligand>
</feature>
<dbReference type="EC" id="3.6.-.-" evidence="6"/>
<dbReference type="GO" id="GO:0005829">
    <property type="term" value="C:cytosol"/>
    <property type="evidence" value="ECO:0007669"/>
    <property type="project" value="TreeGrafter"/>
</dbReference>
<protein>
    <recommendedName>
        <fullName evidence="6">tRNA modification GTPase MnmE</fullName>
        <ecNumber evidence="6">3.6.-.-</ecNumber>
    </recommendedName>
</protein>
<dbReference type="Pfam" id="PF12631">
    <property type="entry name" value="MnmE_helical"/>
    <property type="match status" value="1"/>
</dbReference>
<evidence type="ECO:0000259" key="8">
    <source>
        <dbReference type="PROSITE" id="PS51709"/>
    </source>
</evidence>
<dbReference type="HAMAP" id="MF_00379">
    <property type="entry name" value="GTPase_MnmE"/>
    <property type="match status" value="1"/>
</dbReference>
<dbReference type="GO" id="GO:0005525">
    <property type="term" value="F:GTP binding"/>
    <property type="evidence" value="ECO:0007669"/>
    <property type="project" value="UniProtKB-UniRule"/>
</dbReference>
<dbReference type="Proteomes" id="UP000298654">
    <property type="component" value="Chromosome"/>
</dbReference>
<evidence type="ECO:0000256" key="2">
    <source>
        <dbReference type="ARBA" id="ARBA00022694"/>
    </source>
</evidence>
<dbReference type="AlphaFoldDB" id="A0A4D6XI00"/>
<feature type="binding site" evidence="6">
    <location>
        <position position="120"/>
    </location>
    <ligand>
        <name>(6S)-5-formyl-5,6,7,8-tetrahydrofolate</name>
        <dbReference type="ChEBI" id="CHEBI:57457"/>
    </ligand>
</feature>
<dbReference type="InterPro" id="IPR005225">
    <property type="entry name" value="Small_GTP-bd"/>
</dbReference>
<comment type="cofactor">
    <cofactor evidence="6">
        <name>K(+)</name>
        <dbReference type="ChEBI" id="CHEBI:29103"/>
    </cofactor>
    <text evidence="6">Binds 1 potassium ion per subunit.</text>
</comment>
<feature type="binding site" evidence="6">
    <location>
        <position position="245"/>
    </location>
    <ligand>
        <name>K(+)</name>
        <dbReference type="ChEBI" id="CHEBI:29103"/>
    </ligand>
</feature>
<feature type="binding site" evidence="6">
    <location>
        <begin position="226"/>
        <end position="231"/>
    </location>
    <ligand>
        <name>GTP</name>
        <dbReference type="ChEBI" id="CHEBI:37565"/>
    </ligand>
</feature>
<proteinExistence type="inferred from homology"/>
<dbReference type="PANTHER" id="PTHR42714:SF2">
    <property type="entry name" value="TRNA MODIFICATION GTPASE GTPBP3, MITOCHONDRIAL"/>
    <property type="match status" value="1"/>
</dbReference>
<feature type="binding site" evidence="6">
    <location>
        <begin position="245"/>
        <end position="251"/>
    </location>
    <ligand>
        <name>GTP</name>
        <dbReference type="ChEBI" id="CHEBI:37565"/>
    </ligand>
</feature>
<comment type="subunit">
    <text evidence="6">Homodimer. Heterotetramer of two MnmE and two MnmG subunits.</text>
</comment>
<evidence type="ECO:0000256" key="7">
    <source>
        <dbReference type="RuleBase" id="RU003313"/>
    </source>
</evidence>
<dbReference type="NCBIfam" id="TIGR00450">
    <property type="entry name" value="mnmE_trmE_thdF"/>
    <property type="match status" value="1"/>
</dbReference>
<feature type="binding site" evidence="6">
    <location>
        <position position="230"/>
    </location>
    <ligand>
        <name>Mg(2+)</name>
        <dbReference type="ChEBI" id="CHEBI:18420"/>
    </ligand>
</feature>
<dbReference type="GO" id="GO:0002098">
    <property type="term" value="P:tRNA wobble uridine modification"/>
    <property type="evidence" value="ECO:0007669"/>
    <property type="project" value="TreeGrafter"/>
</dbReference>
<dbReference type="InterPro" id="IPR006073">
    <property type="entry name" value="GTP-bd"/>
</dbReference>
<evidence type="ECO:0000256" key="1">
    <source>
        <dbReference type="ARBA" id="ARBA00011043"/>
    </source>
</evidence>
<dbReference type="SUPFAM" id="SSF52540">
    <property type="entry name" value="P-loop containing nucleoside triphosphate hydrolases"/>
    <property type="match status" value="1"/>
</dbReference>
<name>A0A4D6XI00_9GAMM</name>
<evidence type="ECO:0000256" key="4">
    <source>
        <dbReference type="ARBA" id="ARBA00022958"/>
    </source>
</evidence>
<dbReference type="InterPro" id="IPR025867">
    <property type="entry name" value="MnmE_helical"/>
</dbReference>
<feature type="domain" description="TrmE-type G" evidence="8">
    <location>
        <begin position="216"/>
        <end position="377"/>
    </location>
</feature>
<keyword evidence="6" id="KW-0460">Magnesium</keyword>
<accession>A0A4D6XI00</accession>
<keyword evidence="6" id="KW-0479">Metal-binding</keyword>
<dbReference type="InterPro" id="IPR004520">
    <property type="entry name" value="GTPase_MnmE"/>
</dbReference>
<keyword evidence="6" id="KW-0963">Cytoplasm</keyword>
<gene>
    <name evidence="6 9" type="primary">mnmE</name>
    <name evidence="6" type="synonym">trmE</name>
    <name evidence="9" type="ORF">D9V59_00080</name>
</gene>
<evidence type="ECO:0000256" key="3">
    <source>
        <dbReference type="ARBA" id="ARBA00022741"/>
    </source>
</evidence>
<feature type="binding site" evidence="6">
    <location>
        <position position="247"/>
    </location>
    <ligand>
        <name>K(+)</name>
        <dbReference type="ChEBI" id="CHEBI:29103"/>
    </ligand>
</feature>
<comment type="similarity">
    <text evidence="1 6 7">Belongs to the TRAFAC class TrmE-Era-EngA-EngB-Septin-like GTPase superfamily. TrmE GTPase family.</text>
</comment>
<reference evidence="9 10" key="2">
    <citation type="submission" date="2019-05" db="EMBL/GenBank/DDBJ databases">
        <title>Genome evolution of the obligate endosymbiont Buchnera aphidicola.</title>
        <authorList>
            <person name="Moran N.A."/>
        </authorList>
    </citation>
    <scope>NUCLEOTIDE SEQUENCE [LARGE SCALE GENOMIC DNA]</scope>
    <source>
        <strain evidence="9 10">Aar</strain>
    </source>
</reference>
<sequence>MMHDKTIIAQITYPGKSAVGILRISGSQAKIIAKEVLGKIPLPRFATYSKFLDEYSNVLDKGISLWFPAPCSLTGEDVLELQGHGSPLVMDLLIKRILSINNTRLAKPGEFSERAFLNGKIDLIQSEAIDDLINSETESSVRASLHSLEGDFSFFIKELMNIIIEFRINLESTIDFSEEEITIDLENIINTNFKKLHLKFLKIKNTAKEGILLKEGKKIVIAGLPNSGKSSLLNVLSCKNRAIVSDIPGTTRDLLYAYININNISCELIDTAGLRNTDNKVENIGIMRAWEVIKTADHILFVIDKTIKKSEQEKICHEFIKNLSDSNIKVTFILNKNDLLQEKFGMKKMAGLSFISISARTGEGIDTLRQHIIKLEKDNTKEGVFIARRRHLHQIDLAYNELLLAEKNWLSFKNVEFLAESLSIINKLLGEITGHFSSQELLKRIFSNFCIGK</sequence>
<evidence type="ECO:0000256" key="5">
    <source>
        <dbReference type="ARBA" id="ARBA00023134"/>
    </source>
</evidence>
<evidence type="ECO:0000313" key="9">
    <source>
        <dbReference type="EMBL" id="QCI15723.1"/>
    </source>
</evidence>
<dbReference type="InterPro" id="IPR027417">
    <property type="entry name" value="P-loop_NTPase"/>
</dbReference>
<comment type="caution">
    <text evidence="6">Lacks conserved residue(s) required for the propagation of feature annotation.</text>
</comment>